<comment type="caution">
    <text evidence="2">The sequence shown here is derived from an EMBL/GenBank/DDBJ whole genome shotgun (WGS) entry which is preliminary data.</text>
</comment>
<keyword evidence="3" id="KW-1185">Reference proteome</keyword>
<feature type="domain" description="Amidohydrolase 3" evidence="1">
    <location>
        <begin position="126"/>
        <end position="428"/>
    </location>
</feature>
<dbReference type="InterPro" id="IPR011059">
    <property type="entry name" value="Metal-dep_hydrolase_composite"/>
</dbReference>
<reference evidence="2 3" key="1">
    <citation type="submission" date="2021-04" db="EMBL/GenBank/DDBJ databases">
        <title>Ruania sp. nov., isolated from sandy soil of mangrove forest.</title>
        <authorList>
            <person name="Ge X."/>
            <person name="Huang R."/>
            <person name="Liu W."/>
        </authorList>
    </citation>
    <scope>NUCLEOTIDE SEQUENCE [LARGE SCALE GENOMIC DNA]</scope>
    <source>
        <strain evidence="2 3">N2-46</strain>
    </source>
</reference>
<dbReference type="EMBL" id="JAGSHT010000017">
    <property type="protein sequence ID" value="MBZ2198158.1"/>
    <property type="molecule type" value="Genomic_DNA"/>
</dbReference>
<organism evidence="2 3">
    <name type="scientific">Occultella gossypii</name>
    <dbReference type="NCBI Taxonomy" id="2800820"/>
    <lineage>
        <taxon>Bacteria</taxon>
        <taxon>Bacillati</taxon>
        <taxon>Actinomycetota</taxon>
        <taxon>Actinomycetes</taxon>
        <taxon>Micrococcales</taxon>
        <taxon>Ruaniaceae</taxon>
        <taxon>Occultella</taxon>
    </lineage>
</organism>
<dbReference type="Gene3D" id="3.20.20.140">
    <property type="entry name" value="Metal-dependent hydrolases"/>
    <property type="match status" value="1"/>
</dbReference>
<dbReference type="PANTHER" id="PTHR32027">
    <property type="entry name" value="CYTOSINE DEAMINASE"/>
    <property type="match status" value="1"/>
</dbReference>
<dbReference type="InterPro" id="IPR032466">
    <property type="entry name" value="Metal_Hydrolase"/>
</dbReference>
<protein>
    <submittedName>
        <fullName evidence="2">Amidohydrolase family protein</fullName>
    </submittedName>
</protein>
<dbReference type="Pfam" id="PF07969">
    <property type="entry name" value="Amidohydro_3"/>
    <property type="match status" value="1"/>
</dbReference>
<name>A0ABS7SFW7_9MICO</name>
<proteinExistence type="predicted"/>
<dbReference type="InterPro" id="IPR013108">
    <property type="entry name" value="Amidohydro_3"/>
</dbReference>
<dbReference type="RefSeq" id="WP_223408671.1">
    <property type="nucleotide sequence ID" value="NZ_JAGSHT010000017.1"/>
</dbReference>
<evidence type="ECO:0000313" key="3">
    <source>
        <dbReference type="Proteomes" id="UP000826651"/>
    </source>
</evidence>
<gene>
    <name evidence="2" type="ORF">KCQ71_18535</name>
</gene>
<dbReference type="InterPro" id="IPR052349">
    <property type="entry name" value="Metallo-hydrolase_Enzymes"/>
</dbReference>
<dbReference type="PANTHER" id="PTHR32027:SF9">
    <property type="entry name" value="BLL3847 PROTEIN"/>
    <property type="match status" value="1"/>
</dbReference>
<sequence>MTTDTTTGPARAAAPVPTVAVGAPGAPAHLAGTAVAALLGVRLPDGTIADLTLTDGWITGVRPVGAAGPVPRPDGAALLDASGWRFVPAASEPHAHLDKALTAPRMDPGAGNDLVSAVASWRELLPTITSADVHERALAAIHRYAANGITTIRSHVDMPAEGDPMRGVDALLALREELSGRIRLQVCILAGSETPDWAIAEAVARGVDVIGGCPHLSPDPHAETTRMLDVAERHGLPVDLHTDEQTAAPEVDIVDLAEQVLARGLTQRVTASHCVRLGSLPPERLVPVLDLVARAGLGVVTLPITNLYLQGWDATHLAPRGLTAMRALLDAGIPLAAGADNLRDPFNPAGRADPFETTALLMTAGHLRAEEALAAVTTGARTVLGLPQVGAAVGHAADLMLVPDGDLGDLLAGTPDARVVLHGGRVVADTRINRSLDLFQ</sequence>
<evidence type="ECO:0000313" key="2">
    <source>
        <dbReference type="EMBL" id="MBZ2198158.1"/>
    </source>
</evidence>
<dbReference type="SUPFAM" id="SSF51556">
    <property type="entry name" value="Metallo-dependent hydrolases"/>
    <property type="match status" value="1"/>
</dbReference>
<dbReference type="Gene3D" id="2.30.40.10">
    <property type="entry name" value="Urease, subunit C, domain 1"/>
    <property type="match status" value="1"/>
</dbReference>
<evidence type="ECO:0000259" key="1">
    <source>
        <dbReference type="Pfam" id="PF07969"/>
    </source>
</evidence>
<dbReference type="Proteomes" id="UP000826651">
    <property type="component" value="Unassembled WGS sequence"/>
</dbReference>
<accession>A0ABS7SFW7</accession>